<keyword evidence="5" id="KW-0997">Cell inner membrane</keyword>
<evidence type="ECO:0000313" key="13">
    <source>
        <dbReference type="Proteomes" id="UP001589758"/>
    </source>
</evidence>
<dbReference type="InterPro" id="IPR011990">
    <property type="entry name" value="TPR-like_helical_dom_sf"/>
</dbReference>
<accession>A0ABV6C9C2</accession>
<evidence type="ECO:0000259" key="11">
    <source>
        <dbReference type="Pfam" id="PF07219"/>
    </source>
</evidence>
<dbReference type="InterPro" id="IPR010817">
    <property type="entry name" value="HemY_N"/>
</dbReference>
<sequence length="346" mass="39621">MIKLLIIFIIGLVALGLGPFLIEQQGVVFIQMSGYEIETTVTVLIVMLLALLLIYWFIMAILKRVFLKTKSVSGWFSTRKKRASENQTQLALMKFLEGDLKLAEKALIKGAKHAQFPALNYLLAAEIAQKQGNFDGSQHYLVLASAGQFDNELALDLTQIRLLIEKGDFNTATVRIERLRISKPIHPEVLKLSAQIYLGSKAYSALIQLLPTLSKQGVYSYTQIEEFKKESYHGLMLRIIKEESVDGLVKWWESLPRIDKKDALIQSILVETFLNEGDIGKATEYYQIFIKQHISSELLRLLERFDSLDWQSMNKRLKKWENKLSDIDTVNQAKLFISYKIENKSI</sequence>
<dbReference type="EMBL" id="JBHLXE010000016">
    <property type="protein sequence ID" value="MFC0178861.1"/>
    <property type="molecule type" value="Genomic_DNA"/>
</dbReference>
<gene>
    <name evidence="12" type="ORF">ACFFIT_01920</name>
</gene>
<keyword evidence="9" id="KW-0627">Porphyrin biosynthesis</keyword>
<keyword evidence="13" id="KW-1185">Reference proteome</keyword>
<dbReference type="RefSeq" id="WP_385875874.1">
    <property type="nucleotide sequence ID" value="NZ_JBHLXE010000016.1"/>
</dbReference>
<dbReference type="Pfam" id="PF07219">
    <property type="entry name" value="HemY_N"/>
    <property type="match status" value="1"/>
</dbReference>
<keyword evidence="6 10" id="KW-0812">Transmembrane</keyword>
<feature type="domain" description="HemY N-terminal" evidence="11">
    <location>
        <begin position="26"/>
        <end position="132"/>
    </location>
</feature>
<reference evidence="12 13" key="1">
    <citation type="submission" date="2024-09" db="EMBL/GenBank/DDBJ databases">
        <authorList>
            <person name="Sun Q."/>
            <person name="Mori K."/>
        </authorList>
    </citation>
    <scope>NUCLEOTIDE SEQUENCE [LARGE SCALE GENOMIC DNA]</scope>
    <source>
        <strain evidence="12 13">CCM 8545</strain>
    </source>
</reference>
<evidence type="ECO:0000256" key="4">
    <source>
        <dbReference type="ARBA" id="ARBA00022475"/>
    </source>
</evidence>
<evidence type="ECO:0000256" key="10">
    <source>
        <dbReference type="SAM" id="Phobius"/>
    </source>
</evidence>
<keyword evidence="4" id="KW-1003">Cell membrane</keyword>
<comment type="pathway">
    <text evidence="3">Porphyrin-containing compound metabolism; protoheme biosynthesis.</text>
</comment>
<evidence type="ECO:0000256" key="2">
    <source>
        <dbReference type="ARBA" id="ARBA00004429"/>
    </source>
</evidence>
<dbReference type="Gene3D" id="1.25.40.10">
    <property type="entry name" value="Tetratricopeptide repeat domain"/>
    <property type="match status" value="1"/>
</dbReference>
<dbReference type="SUPFAM" id="SSF48452">
    <property type="entry name" value="TPR-like"/>
    <property type="match status" value="1"/>
</dbReference>
<keyword evidence="7 10" id="KW-1133">Transmembrane helix</keyword>
<feature type="transmembrane region" description="Helical" evidence="10">
    <location>
        <begin position="40"/>
        <end position="62"/>
    </location>
</feature>
<proteinExistence type="predicted"/>
<protein>
    <submittedName>
        <fullName evidence="12">Heme biosynthesis HemY N-terminal domain-containing protein</fullName>
    </submittedName>
</protein>
<name>A0ABV6C9C2_9GAMM</name>
<comment type="caution">
    <text evidence="12">The sequence shown here is derived from an EMBL/GenBank/DDBJ whole genome shotgun (WGS) entry which is preliminary data.</text>
</comment>
<evidence type="ECO:0000256" key="1">
    <source>
        <dbReference type="ARBA" id="ARBA00002962"/>
    </source>
</evidence>
<evidence type="ECO:0000313" key="12">
    <source>
        <dbReference type="EMBL" id="MFC0178861.1"/>
    </source>
</evidence>
<evidence type="ECO:0000256" key="6">
    <source>
        <dbReference type="ARBA" id="ARBA00022692"/>
    </source>
</evidence>
<organism evidence="12 13">
    <name type="scientific">Thorsellia kenyensis</name>
    <dbReference type="NCBI Taxonomy" id="1549888"/>
    <lineage>
        <taxon>Bacteria</taxon>
        <taxon>Pseudomonadati</taxon>
        <taxon>Pseudomonadota</taxon>
        <taxon>Gammaproteobacteria</taxon>
        <taxon>Enterobacterales</taxon>
        <taxon>Thorselliaceae</taxon>
        <taxon>Thorsellia</taxon>
    </lineage>
</organism>
<evidence type="ECO:0000256" key="7">
    <source>
        <dbReference type="ARBA" id="ARBA00022989"/>
    </source>
</evidence>
<evidence type="ECO:0000256" key="3">
    <source>
        <dbReference type="ARBA" id="ARBA00004744"/>
    </source>
</evidence>
<keyword evidence="8 10" id="KW-0472">Membrane</keyword>
<dbReference type="InterPro" id="IPR005254">
    <property type="entry name" value="Heme_biosyn_assoc_TPR_pro"/>
</dbReference>
<evidence type="ECO:0000256" key="8">
    <source>
        <dbReference type="ARBA" id="ARBA00023136"/>
    </source>
</evidence>
<evidence type="ECO:0000256" key="5">
    <source>
        <dbReference type="ARBA" id="ARBA00022519"/>
    </source>
</evidence>
<dbReference type="Proteomes" id="UP001589758">
    <property type="component" value="Unassembled WGS sequence"/>
</dbReference>
<comment type="subcellular location">
    <subcellularLocation>
        <location evidence="2">Cell inner membrane</location>
        <topology evidence="2">Multi-pass membrane protein</topology>
    </subcellularLocation>
</comment>
<comment type="function">
    <text evidence="1">Involved in a late step of protoheme IX synthesis.</text>
</comment>
<evidence type="ECO:0000256" key="9">
    <source>
        <dbReference type="ARBA" id="ARBA00023244"/>
    </source>
</evidence>
<dbReference type="NCBIfam" id="TIGR00540">
    <property type="entry name" value="TPR_hemY_coli"/>
    <property type="match status" value="1"/>
</dbReference>